<evidence type="ECO:0000256" key="7">
    <source>
        <dbReference type="ARBA" id="ARBA00022825"/>
    </source>
</evidence>
<dbReference type="GO" id="GO:0004252">
    <property type="term" value="F:serine-type endopeptidase activity"/>
    <property type="evidence" value="ECO:0007669"/>
    <property type="project" value="UniProtKB-UniRule"/>
</dbReference>
<dbReference type="CDD" id="cd02120">
    <property type="entry name" value="PA_subtilisin_like"/>
    <property type="match status" value="1"/>
</dbReference>
<dbReference type="PANTHER" id="PTHR10795">
    <property type="entry name" value="PROPROTEIN CONVERTASE SUBTILISIN/KEXIN"/>
    <property type="match status" value="1"/>
</dbReference>
<dbReference type="InterPro" id="IPR036852">
    <property type="entry name" value="Peptidase_S8/S53_dom_sf"/>
</dbReference>
<dbReference type="InterPro" id="IPR041469">
    <property type="entry name" value="Subtilisin-like_FN3"/>
</dbReference>
<comment type="caution">
    <text evidence="15">The sequence shown here is derived from an EMBL/GenBank/DDBJ whole genome shotgun (WGS) entry which is preliminary data.</text>
</comment>
<feature type="domain" description="Subtilisin-like protease fibronectin type-III" evidence="14">
    <location>
        <begin position="661"/>
        <end position="757"/>
    </location>
</feature>
<dbReference type="Gene3D" id="2.60.40.2310">
    <property type="match status" value="1"/>
</dbReference>
<dbReference type="CDD" id="cd04852">
    <property type="entry name" value="Peptidases_S8_3"/>
    <property type="match status" value="1"/>
</dbReference>
<keyword evidence="16" id="KW-1185">Reference proteome</keyword>
<dbReference type="GO" id="GO:0005576">
    <property type="term" value="C:extracellular region"/>
    <property type="evidence" value="ECO:0007669"/>
    <property type="project" value="UniProtKB-SubCell"/>
</dbReference>
<keyword evidence="5 11" id="KW-0732">Signal</keyword>
<evidence type="ECO:0000256" key="2">
    <source>
        <dbReference type="ARBA" id="ARBA00011073"/>
    </source>
</evidence>
<dbReference type="EMBL" id="VAHF01000002">
    <property type="protein sequence ID" value="TXG68606.1"/>
    <property type="molecule type" value="Genomic_DNA"/>
</dbReference>
<comment type="similarity">
    <text evidence="2 10">Belongs to the peptidase S8 family.</text>
</comment>
<keyword evidence="7 10" id="KW-0720">Serine protease</keyword>
<dbReference type="InterPro" id="IPR010259">
    <property type="entry name" value="S8pro/Inhibitor_I9"/>
</dbReference>
<evidence type="ECO:0000256" key="1">
    <source>
        <dbReference type="ARBA" id="ARBA00004613"/>
    </source>
</evidence>
<dbReference type="PRINTS" id="PR00723">
    <property type="entry name" value="SUBTILISIN"/>
</dbReference>
<dbReference type="InterPro" id="IPR034197">
    <property type="entry name" value="Peptidases_S8_3"/>
</dbReference>
<keyword evidence="3" id="KW-0964">Secreted</keyword>
<dbReference type="Gene3D" id="3.30.70.80">
    <property type="entry name" value="Peptidase S8 propeptide/proteinase inhibitor I9"/>
    <property type="match status" value="1"/>
</dbReference>
<evidence type="ECO:0000256" key="8">
    <source>
        <dbReference type="ARBA" id="ARBA00023180"/>
    </source>
</evidence>
<name>A0A5C7IJI4_9ROSI</name>
<evidence type="ECO:0000256" key="3">
    <source>
        <dbReference type="ARBA" id="ARBA00022525"/>
    </source>
</evidence>
<dbReference type="Pfam" id="PF00082">
    <property type="entry name" value="Peptidase_S8"/>
    <property type="match status" value="1"/>
</dbReference>
<evidence type="ECO:0000256" key="6">
    <source>
        <dbReference type="ARBA" id="ARBA00022801"/>
    </source>
</evidence>
<feature type="active site" description="Charge relay system" evidence="9 10">
    <location>
        <position position="149"/>
    </location>
</feature>
<comment type="subcellular location">
    <subcellularLocation>
        <location evidence="1">Secreted</location>
    </subcellularLocation>
</comment>
<dbReference type="Gene3D" id="3.40.50.200">
    <property type="entry name" value="Peptidase S8/S53 domain"/>
    <property type="match status" value="1"/>
</dbReference>
<dbReference type="FunFam" id="3.40.50.200:FF:000006">
    <property type="entry name" value="Subtilisin-like protease SBT1.5"/>
    <property type="match status" value="1"/>
</dbReference>
<evidence type="ECO:0000256" key="4">
    <source>
        <dbReference type="ARBA" id="ARBA00022670"/>
    </source>
</evidence>
<evidence type="ECO:0000313" key="15">
    <source>
        <dbReference type="EMBL" id="TXG68606.1"/>
    </source>
</evidence>
<evidence type="ECO:0000256" key="5">
    <source>
        <dbReference type="ARBA" id="ARBA00022729"/>
    </source>
</evidence>
<dbReference type="InterPro" id="IPR000209">
    <property type="entry name" value="Peptidase_S8/S53_dom"/>
</dbReference>
<dbReference type="Pfam" id="PF05922">
    <property type="entry name" value="Inhibitor_I9"/>
    <property type="match status" value="1"/>
</dbReference>
<dbReference type="FunFam" id="3.30.70.80:FF:000003">
    <property type="entry name" value="Subtilisin-like protease SBT1.9"/>
    <property type="match status" value="1"/>
</dbReference>
<evidence type="ECO:0000259" key="13">
    <source>
        <dbReference type="Pfam" id="PF05922"/>
    </source>
</evidence>
<evidence type="ECO:0000256" key="9">
    <source>
        <dbReference type="PIRSR" id="PIRSR615500-1"/>
    </source>
</evidence>
<dbReference type="Proteomes" id="UP000323000">
    <property type="component" value="Chromosome 2"/>
</dbReference>
<feature type="domain" description="Inhibitor I9" evidence="13">
    <location>
        <begin position="38"/>
        <end position="112"/>
    </location>
</feature>
<feature type="domain" description="Peptidase S8/S53" evidence="12">
    <location>
        <begin position="140"/>
        <end position="595"/>
    </location>
</feature>
<keyword evidence="8" id="KW-0325">Glycoprotein</keyword>
<dbReference type="AlphaFoldDB" id="A0A5C7IJI4"/>
<feature type="signal peptide" evidence="11">
    <location>
        <begin position="1"/>
        <end position="31"/>
    </location>
</feature>
<dbReference type="OrthoDB" id="206201at2759"/>
<feature type="chain" id="PRO_5022846385" evidence="11">
    <location>
        <begin position="32"/>
        <end position="760"/>
    </location>
</feature>
<proteinExistence type="inferred from homology"/>
<dbReference type="PROSITE" id="PS00138">
    <property type="entry name" value="SUBTILASE_SER"/>
    <property type="match status" value="1"/>
</dbReference>
<reference evidence="16" key="1">
    <citation type="journal article" date="2019" name="Gigascience">
        <title>De novo genome assembly of the endangered Acer yangbiense, a plant species with extremely small populations endemic to Yunnan Province, China.</title>
        <authorList>
            <person name="Yang J."/>
            <person name="Wariss H.M."/>
            <person name="Tao L."/>
            <person name="Zhang R."/>
            <person name="Yun Q."/>
            <person name="Hollingsworth P."/>
            <person name="Dao Z."/>
            <person name="Luo G."/>
            <person name="Guo H."/>
            <person name="Ma Y."/>
            <person name="Sun W."/>
        </authorList>
    </citation>
    <scope>NUCLEOTIDE SEQUENCE [LARGE SCALE GENOMIC DNA]</scope>
    <source>
        <strain evidence="16">cv. Malutang</strain>
    </source>
</reference>
<evidence type="ECO:0000256" key="11">
    <source>
        <dbReference type="SAM" id="SignalP"/>
    </source>
</evidence>
<dbReference type="SUPFAM" id="SSF52743">
    <property type="entry name" value="Subtilisin-like"/>
    <property type="match status" value="1"/>
</dbReference>
<dbReference type="Pfam" id="PF17766">
    <property type="entry name" value="fn3_6"/>
    <property type="match status" value="1"/>
</dbReference>
<dbReference type="GO" id="GO:0006508">
    <property type="term" value="P:proteolysis"/>
    <property type="evidence" value="ECO:0007669"/>
    <property type="project" value="UniProtKB-KW"/>
</dbReference>
<feature type="active site" description="Charge relay system" evidence="9 10">
    <location>
        <position position="222"/>
    </location>
</feature>
<keyword evidence="6 10" id="KW-0378">Hydrolase</keyword>
<dbReference type="InterPro" id="IPR045051">
    <property type="entry name" value="SBT"/>
</dbReference>
<gene>
    <name evidence="15" type="ORF">EZV62_003541</name>
</gene>
<protein>
    <submittedName>
        <fullName evidence="15">Uncharacterized protein</fullName>
    </submittedName>
</protein>
<evidence type="ECO:0000313" key="16">
    <source>
        <dbReference type="Proteomes" id="UP000323000"/>
    </source>
</evidence>
<dbReference type="Gene3D" id="3.50.30.30">
    <property type="match status" value="1"/>
</dbReference>
<dbReference type="InterPro" id="IPR015500">
    <property type="entry name" value="Peptidase_S8_subtilisin-rel"/>
</dbReference>
<dbReference type="InterPro" id="IPR023828">
    <property type="entry name" value="Peptidase_S8_Ser-AS"/>
</dbReference>
<dbReference type="InterPro" id="IPR037045">
    <property type="entry name" value="S8pro/Inhibitor_I9_sf"/>
</dbReference>
<keyword evidence="4 10" id="KW-0645">Protease</keyword>
<evidence type="ECO:0000259" key="14">
    <source>
        <dbReference type="Pfam" id="PF17766"/>
    </source>
</evidence>
<organism evidence="15 16">
    <name type="scientific">Acer yangbiense</name>
    <dbReference type="NCBI Taxonomy" id="1000413"/>
    <lineage>
        <taxon>Eukaryota</taxon>
        <taxon>Viridiplantae</taxon>
        <taxon>Streptophyta</taxon>
        <taxon>Embryophyta</taxon>
        <taxon>Tracheophyta</taxon>
        <taxon>Spermatophyta</taxon>
        <taxon>Magnoliopsida</taxon>
        <taxon>eudicotyledons</taxon>
        <taxon>Gunneridae</taxon>
        <taxon>Pentapetalae</taxon>
        <taxon>rosids</taxon>
        <taxon>malvids</taxon>
        <taxon>Sapindales</taxon>
        <taxon>Sapindaceae</taxon>
        <taxon>Hippocastanoideae</taxon>
        <taxon>Acereae</taxon>
        <taxon>Acer</taxon>
    </lineage>
</organism>
<sequence>MTRRMQFSILISHYPLCLLLLLLLPINHAISEPEECQTYIIHMDLSQKPASFSTHESWHQSIVNSLLSTADDREMLLYSYNHVMHGFSASLTPSQLSAIEKSPAHLATYPESFGKLFTTYSPKFLGLQRESGLWPAASFGEGVIIGIVDTGIWPESESFSGKGMSPIPQRWNGKCENSTTFSPSACNRKLIGAKSFSKGLQAAGIKISSEHDYDSARDVFGHGTHTSSTAAGNHVLGASHFGYAKGTAQGIAPRAHIAMYKALFISDTEKSAATDVLAGMDQAIADGVVILSLSLGFNQTAYFKDVIAIASLSAIEKGIFVVCAAGNDGSLFSTYNGAPWIATVGAATLDRSFTATMTLENGLELEGISYFPESIYITNASLYYGRDNVSKAMCKASALDQNEVAGKVVLCDNSTKIDVSDQMEEVERAGAYAGIFLVDISDLQPDDFIIPSLILDTASGTLVRKYVTEDSKAKVKGMRFTLTKLGAKPAPQVAFFSSRGPDPINPGVLKPDILAPGVDVLAAVTPIRPFIKIGKYKLVTDYALDSGTSMATPHVAGVAALLKAVHKEWSPAAIRSAIMTTAYTIDNTGSILKDQSTGLPATPLDFGAGHIDANRAMDPGLVYDMDVQDYIEFLCGLGYDEKQMKSILRRSQWNCSQEPTDLNYPSFMAIFYNETVKKFSRVVTNVGDEEAVYHANLKLPTGMKITIEPSNLTFTGKYQKQNFVLSIETDKEAPGLVYGFLNWIDQHNHTVSSPIVVIKT</sequence>
<evidence type="ECO:0000256" key="10">
    <source>
        <dbReference type="PROSITE-ProRule" id="PRU01240"/>
    </source>
</evidence>
<feature type="active site" description="Charge relay system" evidence="9 10">
    <location>
        <position position="549"/>
    </location>
</feature>
<dbReference type="PROSITE" id="PS51892">
    <property type="entry name" value="SUBTILASE"/>
    <property type="match status" value="1"/>
</dbReference>
<evidence type="ECO:0000259" key="12">
    <source>
        <dbReference type="Pfam" id="PF00082"/>
    </source>
</evidence>
<accession>A0A5C7IJI4</accession>